<evidence type="ECO:0000313" key="1">
    <source>
        <dbReference type="EMBL" id="CAJ1956092.1"/>
    </source>
</evidence>
<proteinExistence type="predicted"/>
<keyword evidence="2" id="KW-1185">Reference proteome</keyword>
<sequence>MDLSCIPCKRHGKSPKYKLNDSAGYTENPRMVKLKDVLGTWMSFDVPNHVEDLCKECEKPNGDCGVGLKCLCHAKECSKCLDL</sequence>
<accession>A0AA86SLQ8</accession>
<protein>
    <submittedName>
        <fullName evidence="1">Uncharacterized protein</fullName>
    </submittedName>
</protein>
<organism evidence="1 2">
    <name type="scientific">Sphenostylis stenocarpa</name>
    <dbReference type="NCBI Taxonomy" id="92480"/>
    <lineage>
        <taxon>Eukaryota</taxon>
        <taxon>Viridiplantae</taxon>
        <taxon>Streptophyta</taxon>
        <taxon>Embryophyta</taxon>
        <taxon>Tracheophyta</taxon>
        <taxon>Spermatophyta</taxon>
        <taxon>Magnoliopsida</taxon>
        <taxon>eudicotyledons</taxon>
        <taxon>Gunneridae</taxon>
        <taxon>Pentapetalae</taxon>
        <taxon>rosids</taxon>
        <taxon>fabids</taxon>
        <taxon>Fabales</taxon>
        <taxon>Fabaceae</taxon>
        <taxon>Papilionoideae</taxon>
        <taxon>50 kb inversion clade</taxon>
        <taxon>NPAAA clade</taxon>
        <taxon>indigoferoid/millettioid clade</taxon>
        <taxon>Phaseoleae</taxon>
        <taxon>Sphenostylis</taxon>
    </lineage>
</organism>
<dbReference type="Proteomes" id="UP001189624">
    <property type="component" value="Chromosome 5"/>
</dbReference>
<dbReference type="AlphaFoldDB" id="A0AA86SLQ8"/>
<dbReference type="EMBL" id="OY731402">
    <property type="protein sequence ID" value="CAJ1956092.1"/>
    <property type="molecule type" value="Genomic_DNA"/>
</dbReference>
<name>A0AA86SLQ8_9FABA</name>
<dbReference type="Gramene" id="rna-AYBTSS11_LOCUS16475">
    <property type="protein sequence ID" value="CAJ1956092.1"/>
    <property type="gene ID" value="gene-AYBTSS11_LOCUS16475"/>
</dbReference>
<reference evidence="1" key="1">
    <citation type="submission" date="2023-10" db="EMBL/GenBank/DDBJ databases">
        <authorList>
            <person name="Domelevo Entfellner J.-B."/>
        </authorList>
    </citation>
    <scope>NUCLEOTIDE SEQUENCE</scope>
</reference>
<evidence type="ECO:0000313" key="2">
    <source>
        <dbReference type="Proteomes" id="UP001189624"/>
    </source>
</evidence>
<gene>
    <name evidence="1" type="ORF">AYBTSS11_LOCUS16475</name>
</gene>